<organism evidence="3">
    <name type="scientific">Serpula lacrymans var. lacrymans (strain S7.3)</name>
    <name type="common">Dry rot fungus</name>
    <dbReference type="NCBI Taxonomy" id="936435"/>
    <lineage>
        <taxon>Eukaryota</taxon>
        <taxon>Fungi</taxon>
        <taxon>Dikarya</taxon>
        <taxon>Basidiomycota</taxon>
        <taxon>Agaricomycotina</taxon>
        <taxon>Agaricomycetes</taxon>
        <taxon>Agaricomycetidae</taxon>
        <taxon>Boletales</taxon>
        <taxon>Coniophorineae</taxon>
        <taxon>Serpulaceae</taxon>
        <taxon>Serpula</taxon>
    </lineage>
</organism>
<dbReference type="AlphaFoldDB" id="F8PNW6"/>
<gene>
    <name evidence="2" type="ORF">SERLA73DRAFT_177377</name>
</gene>
<evidence type="ECO:0000313" key="2">
    <source>
        <dbReference type="EMBL" id="EGO01843.1"/>
    </source>
</evidence>
<accession>F8PNW6</accession>
<evidence type="ECO:0000313" key="3">
    <source>
        <dbReference type="Proteomes" id="UP000008063"/>
    </source>
</evidence>
<dbReference type="EMBL" id="GL945477">
    <property type="protein sequence ID" value="EGO01843.1"/>
    <property type="molecule type" value="Genomic_DNA"/>
</dbReference>
<sequence length="74" mass="8227">MQSTRGISYVKRKKNTQTCKKIIPNISECLGINLRFFSNGRITAAEQVKIGKKKNCPDTTKKEPRRAGAGVFAV</sequence>
<dbReference type="HOGENOM" id="CLU_2801135_0_0_1"/>
<feature type="region of interest" description="Disordered" evidence="1">
    <location>
        <begin position="54"/>
        <end position="74"/>
    </location>
</feature>
<proteinExistence type="predicted"/>
<feature type="compositionally biased region" description="Basic and acidic residues" evidence="1">
    <location>
        <begin position="55"/>
        <end position="66"/>
    </location>
</feature>
<evidence type="ECO:0000256" key="1">
    <source>
        <dbReference type="SAM" id="MobiDB-lite"/>
    </source>
</evidence>
<protein>
    <submittedName>
        <fullName evidence="2">Uncharacterized protein</fullName>
    </submittedName>
</protein>
<reference evidence="3" key="1">
    <citation type="journal article" date="2011" name="Science">
        <title>The plant cell wall-decomposing machinery underlies the functional diversity of forest fungi.</title>
        <authorList>
            <person name="Eastwood D.C."/>
            <person name="Floudas D."/>
            <person name="Binder M."/>
            <person name="Majcherczyk A."/>
            <person name="Schneider P."/>
            <person name="Aerts A."/>
            <person name="Asiegbu F.O."/>
            <person name="Baker S.E."/>
            <person name="Barry K."/>
            <person name="Bendiksby M."/>
            <person name="Blumentritt M."/>
            <person name="Coutinho P.M."/>
            <person name="Cullen D."/>
            <person name="de Vries R.P."/>
            <person name="Gathman A."/>
            <person name="Goodell B."/>
            <person name="Henrissat B."/>
            <person name="Ihrmark K."/>
            <person name="Kauserud H."/>
            <person name="Kohler A."/>
            <person name="LaButti K."/>
            <person name="Lapidus A."/>
            <person name="Lavin J.L."/>
            <person name="Lee Y.-H."/>
            <person name="Lindquist E."/>
            <person name="Lilly W."/>
            <person name="Lucas S."/>
            <person name="Morin E."/>
            <person name="Murat C."/>
            <person name="Oguiza J.A."/>
            <person name="Park J."/>
            <person name="Pisabarro A.G."/>
            <person name="Riley R."/>
            <person name="Rosling A."/>
            <person name="Salamov A."/>
            <person name="Schmidt O."/>
            <person name="Schmutz J."/>
            <person name="Skrede I."/>
            <person name="Stenlid J."/>
            <person name="Wiebenga A."/>
            <person name="Xie X."/>
            <person name="Kuees U."/>
            <person name="Hibbett D.S."/>
            <person name="Hoffmeister D."/>
            <person name="Hoegberg N."/>
            <person name="Martin F."/>
            <person name="Grigoriev I.V."/>
            <person name="Watkinson S.C."/>
        </authorList>
    </citation>
    <scope>NUCLEOTIDE SEQUENCE [LARGE SCALE GENOMIC DNA]</scope>
    <source>
        <strain evidence="3">strain S7.3</strain>
    </source>
</reference>
<keyword evidence="3" id="KW-1185">Reference proteome</keyword>
<dbReference type="Proteomes" id="UP000008063">
    <property type="component" value="Unassembled WGS sequence"/>
</dbReference>
<name>F8PNW6_SERL3</name>
<dbReference type="InParanoid" id="F8PNW6"/>